<reference evidence="1" key="2">
    <citation type="submission" date="2022-01" db="EMBL/GenBank/DDBJ databases">
        <authorList>
            <person name="Yamashiro T."/>
            <person name="Shiraishi A."/>
            <person name="Satake H."/>
            <person name="Nakayama K."/>
        </authorList>
    </citation>
    <scope>NUCLEOTIDE SEQUENCE</scope>
</reference>
<organism evidence="1 2">
    <name type="scientific">Tanacetum coccineum</name>
    <dbReference type="NCBI Taxonomy" id="301880"/>
    <lineage>
        <taxon>Eukaryota</taxon>
        <taxon>Viridiplantae</taxon>
        <taxon>Streptophyta</taxon>
        <taxon>Embryophyta</taxon>
        <taxon>Tracheophyta</taxon>
        <taxon>Spermatophyta</taxon>
        <taxon>Magnoliopsida</taxon>
        <taxon>eudicotyledons</taxon>
        <taxon>Gunneridae</taxon>
        <taxon>Pentapetalae</taxon>
        <taxon>asterids</taxon>
        <taxon>campanulids</taxon>
        <taxon>Asterales</taxon>
        <taxon>Asteraceae</taxon>
        <taxon>Asteroideae</taxon>
        <taxon>Anthemideae</taxon>
        <taxon>Anthemidinae</taxon>
        <taxon>Tanacetum</taxon>
    </lineage>
</organism>
<evidence type="ECO:0000313" key="1">
    <source>
        <dbReference type="EMBL" id="GJT48329.1"/>
    </source>
</evidence>
<reference evidence="1" key="1">
    <citation type="journal article" date="2022" name="Int. J. Mol. Sci.">
        <title>Draft Genome of Tanacetum Coccineum: Genomic Comparison of Closely Related Tanacetum-Family Plants.</title>
        <authorList>
            <person name="Yamashiro T."/>
            <person name="Shiraishi A."/>
            <person name="Nakayama K."/>
            <person name="Satake H."/>
        </authorList>
    </citation>
    <scope>NUCLEOTIDE SEQUENCE</scope>
</reference>
<evidence type="ECO:0000313" key="2">
    <source>
        <dbReference type="Proteomes" id="UP001151760"/>
    </source>
</evidence>
<feature type="non-terminal residue" evidence="1">
    <location>
        <position position="99"/>
    </location>
</feature>
<name>A0ABQ5EBP6_9ASTR</name>
<comment type="caution">
    <text evidence="1">The sequence shown here is derived from an EMBL/GenBank/DDBJ whole genome shotgun (WGS) entry which is preliminary data.</text>
</comment>
<protein>
    <submittedName>
        <fullName evidence="1">Uncharacterized protein</fullName>
    </submittedName>
</protein>
<proteinExistence type="predicted"/>
<keyword evidence="2" id="KW-1185">Reference proteome</keyword>
<gene>
    <name evidence="1" type="ORF">Tco_0974486</name>
</gene>
<sequence>MAYLTFLSNTSKCMTRSSTKELFTPFKDPEREFRSSRKLLKTLSLDESRSPEFNLFSDLEENSEEKVTEIMTETMEEYMSKTRANYGSGIARPKIDDKD</sequence>
<dbReference type="Proteomes" id="UP001151760">
    <property type="component" value="Unassembled WGS sequence"/>
</dbReference>
<dbReference type="EMBL" id="BQNB010016144">
    <property type="protein sequence ID" value="GJT48329.1"/>
    <property type="molecule type" value="Genomic_DNA"/>
</dbReference>
<accession>A0ABQ5EBP6</accession>